<dbReference type="Proteomes" id="UP000030764">
    <property type="component" value="Unassembled WGS sequence"/>
</dbReference>
<keyword evidence="1" id="KW-0732">Signal</keyword>
<protein>
    <recommendedName>
        <fullName evidence="5">Cystatin domain-containing protein</fullName>
    </recommendedName>
</protein>
<sequence length="289" mass="33076">MVYNILLWLLLSFAESTAHSCGGPQSKQDGEVLDVPDAHSKNMLQQFMREYNSRTCDDAMLWALYGISVVAKSNNKHKAVIEIAETTCTKKMPSSAKCRFFKGAHKKQCRVLIDLIDPSVQKTRMLCERTKDIEQVSTSSTVYQKYQIKRWLWDPISTSEKVQLDNNEHILMGDDNMQHISRDAIGRQAAEVLNWKQNISRLLLMHFGEVELSSKGGSYEAIVHLAESNCLKERNINVDPYEECKFAYPGISVRCIANLSMYFLINGPVMCRMSDRVPPNRLMRTYHKS</sequence>
<dbReference type="Proteomes" id="UP000030758">
    <property type="component" value="Unassembled WGS sequence"/>
</dbReference>
<feature type="signal peptide" evidence="1">
    <location>
        <begin position="1"/>
        <end position="18"/>
    </location>
</feature>
<dbReference type="SUPFAM" id="SSF54403">
    <property type="entry name" value="Cystatin/monellin"/>
    <property type="match status" value="1"/>
</dbReference>
<dbReference type="InterPro" id="IPR046350">
    <property type="entry name" value="Cystatin_sf"/>
</dbReference>
<keyword evidence="4" id="KW-1185">Reference proteome</keyword>
<feature type="chain" id="PRO_5007379522" description="Cystatin domain-containing protein" evidence="1">
    <location>
        <begin position="19"/>
        <end position="289"/>
    </location>
</feature>
<dbReference type="Gene3D" id="3.10.450.10">
    <property type="match status" value="1"/>
</dbReference>
<evidence type="ECO:0008006" key="5">
    <source>
        <dbReference type="Google" id="ProtNLM"/>
    </source>
</evidence>
<organism evidence="3">
    <name type="scientific">Trichuris suis</name>
    <name type="common">pig whipworm</name>
    <dbReference type="NCBI Taxonomy" id="68888"/>
    <lineage>
        <taxon>Eukaryota</taxon>
        <taxon>Metazoa</taxon>
        <taxon>Ecdysozoa</taxon>
        <taxon>Nematoda</taxon>
        <taxon>Enoplea</taxon>
        <taxon>Dorylaimia</taxon>
        <taxon>Trichinellida</taxon>
        <taxon>Trichuridae</taxon>
        <taxon>Trichuris</taxon>
    </lineage>
</organism>
<dbReference type="EMBL" id="KL367577">
    <property type="protein sequence ID" value="KFD63266.1"/>
    <property type="molecule type" value="Genomic_DNA"/>
</dbReference>
<gene>
    <name evidence="2" type="ORF">M513_10855</name>
    <name evidence="3" type="ORF">M514_10855</name>
</gene>
<evidence type="ECO:0000313" key="2">
    <source>
        <dbReference type="EMBL" id="KFD48278.1"/>
    </source>
</evidence>
<reference evidence="3 4" key="1">
    <citation type="journal article" date="2014" name="Nat. Genet.">
        <title>Genome and transcriptome of the porcine whipworm Trichuris suis.</title>
        <authorList>
            <person name="Jex A.R."/>
            <person name="Nejsum P."/>
            <person name="Schwarz E.M."/>
            <person name="Hu L."/>
            <person name="Young N.D."/>
            <person name="Hall R.S."/>
            <person name="Korhonen P.K."/>
            <person name="Liao S."/>
            <person name="Thamsborg S."/>
            <person name="Xia J."/>
            <person name="Xu P."/>
            <person name="Wang S."/>
            <person name="Scheerlinck J.P."/>
            <person name="Hofmann A."/>
            <person name="Sternberg P.W."/>
            <person name="Wang J."/>
            <person name="Gasser R.B."/>
        </authorList>
    </citation>
    <scope>NUCLEOTIDE SEQUENCE [LARGE SCALE GENOMIC DNA]</scope>
    <source>
        <strain evidence="3">DCEP-RM93F</strain>
        <strain evidence="2">DCEP-RM93M</strain>
    </source>
</reference>
<evidence type="ECO:0000313" key="3">
    <source>
        <dbReference type="EMBL" id="KFD63266.1"/>
    </source>
</evidence>
<proteinExistence type="predicted"/>
<evidence type="ECO:0000313" key="4">
    <source>
        <dbReference type="Proteomes" id="UP000030764"/>
    </source>
</evidence>
<dbReference type="AlphaFoldDB" id="A0A085N1C0"/>
<dbReference type="EMBL" id="KL363298">
    <property type="protein sequence ID" value="KFD48278.1"/>
    <property type="molecule type" value="Genomic_DNA"/>
</dbReference>
<name>A0A085N1C0_9BILA</name>
<accession>A0A085N1C0</accession>
<evidence type="ECO:0000256" key="1">
    <source>
        <dbReference type="SAM" id="SignalP"/>
    </source>
</evidence>